<feature type="region of interest" description="Disordered" evidence="1">
    <location>
        <begin position="121"/>
        <end position="146"/>
    </location>
</feature>
<sequence length="177" mass="19591">MCRNCSSCFWRLRLSSKGANFAVSCGRMAVYSPPCPRSSLMDGISFLQVSISFRASQLCDTTRLRVYPSPEEKDSPSLHKKMKNVEPAQTTLPEAMMATRSPSTSASSMWCVVTRMVRRPRSPCTTSHTHRRDSGSRPLLGSSRITTCPPRLVPDHNARPQSLGLLFEVVACRVVAV</sequence>
<evidence type="ECO:0000313" key="3">
    <source>
        <dbReference type="Proteomes" id="UP000324222"/>
    </source>
</evidence>
<dbReference type="EMBL" id="VSRR010000155">
    <property type="protein sequence ID" value="MPC11280.1"/>
    <property type="molecule type" value="Genomic_DNA"/>
</dbReference>
<protein>
    <submittedName>
        <fullName evidence="2">Uncharacterized protein</fullName>
    </submittedName>
</protein>
<comment type="caution">
    <text evidence="2">The sequence shown here is derived from an EMBL/GenBank/DDBJ whole genome shotgun (WGS) entry which is preliminary data.</text>
</comment>
<evidence type="ECO:0000313" key="2">
    <source>
        <dbReference type="EMBL" id="MPC11280.1"/>
    </source>
</evidence>
<evidence type="ECO:0000256" key="1">
    <source>
        <dbReference type="SAM" id="MobiDB-lite"/>
    </source>
</evidence>
<dbReference type="AlphaFoldDB" id="A0A5B7CP77"/>
<organism evidence="2 3">
    <name type="scientific">Portunus trituberculatus</name>
    <name type="common">Swimming crab</name>
    <name type="synonym">Neptunus trituberculatus</name>
    <dbReference type="NCBI Taxonomy" id="210409"/>
    <lineage>
        <taxon>Eukaryota</taxon>
        <taxon>Metazoa</taxon>
        <taxon>Ecdysozoa</taxon>
        <taxon>Arthropoda</taxon>
        <taxon>Crustacea</taxon>
        <taxon>Multicrustacea</taxon>
        <taxon>Malacostraca</taxon>
        <taxon>Eumalacostraca</taxon>
        <taxon>Eucarida</taxon>
        <taxon>Decapoda</taxon>
        <taxon>Pleocyemata</taxon>
        <taxon>Brachyura</taxon>
        <taxon>Eubrachyura</taxon>
        <taxon>Portunoidea</taxon>
        <taxon>Portunidae</taxon>
        <taxon>Portuninae</taxon>
        <taxon>Portunus</taxon>
    </lineage>
</organism>
<accession>A0A5B7CP77</accession>
<dbReference type="Proteomes" id="UP000324222">
    <property type="component" value="Unassembled WGS sequence"/>
</dbReference>
<keyword evidence="3" id="KW-1185">Reference proteome</keyword>
<gene>
    <name evidence="2" type="ORF">E2C01_003942</name>
</gene>
<name>A0A5B7CP77_PORTR</name>
<proteinExistence type="predicted"/>
<reference evidence="2 3" key="1">
    <citation type="submission" date="2019-05" db="EMBL/GenBank/DDBJ databases">
        <title>Another draft genome of Portunus trituberculatus and its Hox gene families provides insights of decapod evolution.</title>
        <authorList>
            <person name="Jeong J.-H."/>
            <person name="Song I."/>
            <person name="Kim S."/>
            <person name="Choi T."/>
            <person name="Kim D."/>
            <person name="Ryu S."/>
            <person name="Kim W."/>
        </authorList>
    </citation>
    <scope>NUCLEOTIDE SEQUENCE [LARGE SCALE GENOMIC DNA]</scope>
    <source>
        <tissue evidence="2">Muscle</tissue>
    </source>
</reference>